<dbReference type="Pfam" id="PF13618">
    <property type="entry name" value="Gluconate_2-dh3"/>
    <property type="match status" value="1"/>
</dbReference>
<evidence type="ECO:0000313" key="2">
    <source>
        <dbReference type="EMBL" id="MDF5691292.1"/>
    </source>
</evidence>
<gene>
    <name evidence="2" type="ORF">PQG43_10485</name>
</gene>
<organism evidence="2 3">
    <name type="scientific">Aquirufa aurantiipilula</name>
    <dbReference type="NCBI Taxonomy" id="2696561"/>
    <lineage>
        <taxon>Bacteria</taxon>
        <taxon>Pseudomonadati</taxon>
        <taxon>Bacteroidota</taxon>
        <taxon>Cytophagia</taxon>
        <taxon>Cytophagales</taxon>
        <taxon>Flectobacillaceae</taxon>
        <taxon>Aquirufa</taxon>
    </lineage>
</organism>
<sequence>MNRRSALKNLSMVLGTTALPSWAYQWNTQSFTAAQGPNTELLGAVVNAIIPETDSPGAKTIGAHLYIERMVKDCMSKEDQQAFQNGLQKLVSSALKNHQKAFQQLSSQDQINLLTGLQNSSMPEDNQFFKRIKGLTIASYTSSEYFLTQHRNYTIAPGFYHGCVPVQ</sequence>
<evidence type="ECO:0000313" key="3">
    <source>
        <dbReference type="Proteomes" id="UP001321344"/>
    </source>
</evidence>
<dbReference type="Proteomes" id="UP001321344">
    <property type="component" value="Unassembled WGS sequence"/>
</dbReference>
<keyword evidence="1" id="KW-0732">Signal</keyword>
<feature type="signal peptide" evidence="1">
    <location>
        <begin position="1"/>
        <end position="23"/>
    </location>
</feature>
<dbReference type="RefSeq" id="WP_276344607.1">
    <property type="nucleotide sequence ID" value="NZ_JARJOW010000007.1"/>
</dbReference>
<dbReference type="EMBL" id="JARJOW010000007">
    <property type="protein sequence ID" value="MDF5691292.1"/>
    <property type="molecule type" value="Genomic_DNA"/>
</dbReference>
<feature type="chain" id="PRO_5045213023" evidence="1">
    <location>
        <begin position="24"/>
        <end position="167"/>
    </location>
</feature>
<name>A0ABT6BLE3_9BACT</name>
<accession>A0ABT6BLE3</accession>
<proteinExistence type="predicted"/>
<comment type="caution">
    <text evidence="2">The sequence shown here is derived from an EMBL/GenBank/DDBJ whole genome shotgun (WGS) entry which is preliminary data.</text>
</comment>
<reference evidence="2 3" key="1">
    <citation type="submission" date="2023-03" db="EMBL/GenBank/DDBJ databases">
        <title>Genome sequencing of Aquirufa.</title>
        <authorList>
            <person name="Pitt A."/>
            <person name="Hahn M.W."/>
        </authorList>
    </citation>
    <scope>NUCLEOTIDE SEQUENCE [LARGE SCALE GENOMIC DNA]</scope>
    <source>
        <strain evidence="2 3">WAEICH-18A</strain>
    </source>
</reference>
<evidence type="ECO:0000256" key="1">
    <source>
        <dbReference type="SAM" id="SignalP"/>
    </source>
</evidence>
<dbReference type="InterPro" id="IPR027056">
    <property type="entry name" value="Gluconate_2DH_su3"/>
</dbReference>
<protein>
    <submittedName>
        <fullName evidence="2">Gluconate 2-dehydrogenase subunit 3 family protein</fullName>
    </submittedName>
</protein>
<keyword evidence="3" id="KW-1185">Reference proteome</keyword>